<organism evidence="7 8">
    <name type="scientific">Mycolicibacterium pallens</name>
    <dbReference type="NCBI Taxonomy" id="370524"/>
    <lineage>
        <taxon>Bacteria</taxon>
        <taxon>Bacillati</taxon>
        <taxon>Actinomycetota</taxon>
        <taxon>Actinomycetes</taxon>
        <taxon>Mycobacteriales</taxon>
        <taxon>Mycobacteriaceae</taxon>
        <taxon>Mycolicibacterium</taxon>
    </lineage>
</organism>
<evidence type="ECO:0000256" key="4">
    <source>
        <dbReference type="ARBA" id="ARBA00022801"/>
    </source>
</evidence>
<keyword evidence="1" id="KW-0540">Nuclease</keyword>
<protein>
    <submittedName>
        <fullName evidence="7">Very short patch repair endonuclease</fullName>
    </submittedName>
</protein>
<dbReference type="CDD" id="cd00221">
    <property type="entry name" value="Vsr"/>
    <property type="match status" value="1"/>
</dbReference>
<dbReference type="Pfam" id="PF03852">
    <property type="entry name" value="Vsr"/>
    <property type="match status" value="1"/>
</dbReference>
<keyword evidence="4" id="KW-0378">Hydrolase</keyword>
<dbReference type="InterPro" id="IPR011335">
    <property type="entry name" value="Restrct_endonuc-II-like"/>
</dbReference>
<comment type="similarity">
    <text evidence="6">Belongs to the Vsr family.</text>
</comment>
<evidence type="ECO:0000256" key="3">
    <source>
        <dbReference type="ARBA" id="ARBA00022763"/>
    </source>
</evidence>
<dbReference type="GO" id="GO:0004519">
    <property type="term" value="F:endonuclease activity"/>
    <property type="evidence" value="ECO:0007669"/>
    <property type="project" value="UniProtKB-KW"/>
</dbReference>
<keyword evidence="5" id="KW-0234">DNA repair</keyword>
<sequence length="127" mass="15005">MRAQKTTGTKIELRVRRALHARGYRYRVNRRLLPDHAFRGDIVWSGRRVVVFLDGCFWHGCPVHGTEPKSNRAWWKAKLEGNQERDRRVDDLLRQRGWTVLRFWEHDDPAAIVEAIVQCLQTGETEQ</sequence>
<evidence type="ECO:0000313" key="7">
    <source>
        <dbReference type="EMBL" id="QYL17776.1"/>
    </source>
</evidence>
<gene>
    <name evidence="7" type="ORF">K0O64_04230</name>
</gene>
<dbReference type="EMBL" id="CP080333">
    <property type="protein sequence ID" value="QYL17776.1"/>
    <property type="molecule type" value="Genomic_DNA"/>
</dbReference>
<evidence type="ECO:0000256" key="1">
    <source>
        <dbReference type="ARBA" id="ARBA00022722"/>
    </source>
</evidence>
<keyword evidence="2 7" id="KW-0255">Endonuclease</keyword>
<accession>A0ABX8VP69</accession>
<evidence type="ECO:0000256" key="5">
    <source>
        <dbReference type="ARBA" id="ARBA00023204"/>
    </source>
</evidence>
<evidence type="ECO:0000256" key="6">
    <source>
        <dbReference type="ARBA" id="ARBA00029466"/>
    </source>
</evidence>
<evidence type="ECO:0000313" key="8">
    <source>
        <dbReference type="Proteomes" id="UP000825367"/>
    </source>
</evidence>
<evidence type="ECO:0000256" key="2">
    <source>
        <dbReference type="ARBA" id="ARBA00022759"/>
    </source>
</evidence>
<keyword evidence="3" id="KW-0227">DNA damage</keyword>
<dbReference type="Gene3D" id="3.40.960.10">
    <property type="entry name" value="VSR Endonuclease"/>
    <property type="match status" value="1"/>
</dbReference>
<proteinExistence type="inferred from homology"/>
<dbReference type="InterPro" id="IPR004603">
    <property type="entry name" value="DNA_mismatch_endonuc_vsr"/>
</dbReference>
<dbReference type="RefSeq" id="WP_220046088.1">
    <property type="nucleotide sequence ID" value="NZ_BAAAVX010000003.1"/>
</dbReference>
<dbReference type="Proteomes" id="UP000825367">
    <property type="component" value="Chromosome"/>
</dbReference>
<keyword evidence="8" id="KW-1185">Reference proteome</keyword>
<dbReference type="SUPFAM" id="SSF52980">
    <property type="entry name" value="Restriction endonuclease-like"/>
    <property type="match status" value="1"/>
</dbReference>
<reference evidence="7 8" key="1">
    <citation type="submission" date="2021-07" db="EMBL/GenBank/DDBJ databases">
        <title>Whole genome sequencing of non-tuberculosis mycobacteria type-strains.</title>
        <authorList>
            <person name="Igarashi Y."/>
            <person name="Osugi A."/>
            <person name="Mitarai S."/>
        </authorList>
    </citation>
    <scope>NUCLEOTIDE SEQUENCE [LARGE SCALE GENOMIC DNA]</scope>
    <source>
        <strain evidence="7 8">JCM 16370</strain>
    </source>
</reference>
<dbReference type="NCBIfam" id="TIGR00632">
    <property type="entry name" value="vsr"/>
    <property type="match status" value="1"/>
</dbReference>
<name>A0ABX8VP69_9MYCO</name>